<gene>
    <name evidence="1" type="ORF">PGT21_002476</name>
    <name evidence="2" type="ORF">PGTUg99_013442</name>
</gene>
<sequence length="54" mass="5888">MGLPCSPTTACGFMSKAKHALPQVLVITGERLYESFSAASHQIYDPLEIADEMM</sequence>
<dbReference type="Proteomes" id="UP000325313">
    <property type="component" value="Unassembled WGS sequence"/>
</dbReference>
<dbReference type="Proteomes" id="UP000324748">
    <property type="component" value="Unassembled WGS sequence"/>
</dbReference>
<protein>
    <submittedName>
        <fullName evidence="2">Uncharacterized protein</fullName>
    </submittedName>
</protein>
<evidence type="ECO:0000313" key="4">
    <source>
        <dbReference type="Proteomes" id="UP000325313"/>
    </source>
</evidence>
<dbReference type="EMBL" id="VDEP01000443">
    <property type="protein sequence ID" value="KAA1079957.1"/>
    <property type="molecule type" value="Genomic_DNA"/>
</dbReference>
<name>A0A5B0MSL4_PUCGR</name>
<comment type="caution">
    <text evidence="2">The sequence shown here is derived from an EMBL/GenBank/DDBJ whole genome shotgun (WGS) entry which is preliminary data.</text>
</comment>
<dbReference type="EMBL" id="VSWC01000196">
    <property type="protein sequence ID" value="KAA1065536.1"/>
    <property type="molecule type" value="Genomic_DNA"/>
</dbReference>
<proteinExistence type="predicted"/>
<evidence type="ECO:0000313" key="1">
    <source>
        <dbReference type="EMBL" id="KAA1065536.1"/>
    </source>
</evidence>
<organism evidence="2 4">
    <name type="scientific">Puccinia graminis f. sp. tritici</name>
    <dbReference type="NCBI Taxonomy" id="56615"/>
    <lineage>
        <taxon>Eukaryota</taxon>
        <taxon>Fungi</taxon>
        <taxon>Dikarya</taxon>
        <taxon>Basidiomycota</taxon>
        <taxon>Pucciniomycotina</taxon>
        <taxon>Pucciniomycetes</taxon>
        <taxon>Pucciniales</taxon>
        <taxon>Pucciniaceae</taxon>
        <taxon>Puccinia</taxon>
    </lineage>
</organism>
<keyword evidence="3" id="KW-1185">Reference proteome</keyword>
<dbReference type="AlphaFoldDB" id="A0A5B0MSL4"/>
<evidence type="ECO:0000313" key="2">
    <source>
        <dbReference type="EMBL" id="KAA1079957.1"/>
    </source>
</evidence>
<accession>A0A5B0MSL4</accession>
<evidence type="ECO:0000313" key="3">
    <source>
        <dbReference type="Proteomes" id="UP000324748"/>
    </source>
</evidence>
<reference evidence="3 4" key="1">
    <citation type="submission" date="2019-05" db="EMBL/GenBank/DDBJ databases">
        <title>Emergence of the Ug99 lineage of the wheat stem rust pathogen through somatic hybridization.</title>
        <authorList>
            <person name="Li F."/>
            <person name="Upadhyaya N.M."/>
            <person name="Sperschneider J."/>
            <person name="Matny O."/>
            <person name="Nguyen-Phuc H."/>
            <person name="Mago R."/>
            <person name="Raley C."/>
            <person name="Miller M.E."/>
            <person name="Silverstein K.A.T."/>
            <person name="Henningsen E."/>
            <person name="Hirsch C.D."/>
            <person name="Visser B."/>
            <person name="Pretorius Z.A."/>
            <person name="Steffenson B.J."/>
            <person name="Schwessinger B."/>
            <person name="Dodds P.N."/>
            <person name="Figueroa M."/>
        </authorList>
    </citation>
    <scope>NUCLEOTIDE SEQUENCE [LARGE SCALE GENOMIC DNA]</scope>
    <source>
        <strain evidence="1">21-0</strain>
        <strain evidence="2 4">Ug99</strain>
    </source>
</reference>